<name>B3FJT9_BP201</name>
<dbReference type="KEGG" id="vg:6372375"/>
<evidence type="ECO:0000313" key="2">
    <source>
        <dbReference type="Proteomes" id="UP000002421"/>
    </source>
</evidence>
<dbReference type="Proteomes" id="UP000002421">
    <property type="component" value="Segment"/>
</dbReference>
<organism evidence="1 2">
    <name type="scientific">Pseudomonas phage 201phi2-1</name>
    <name type="common">Pseudomonas chlororaphis phage 201phi2-1</name>
    <dbReference type="NCBI Taxonomy" id="198110"/>
    <lineage>
        <taxon>Viruses</taxon>
        <taxon>Duplodnaviria</taxon>
        <taxon>Heunggongvirae</taxon>
        <taxon>Uroviricota</taxon>
        <taxon>Caudoviricetes</taxon>
        <taxon>Chimalliviridae</taxon>
        <taxon>Serwervirus</taxon>
        <taxon>Serwervirus 201phi21</taxon>
    </lineage>
</organism>
<accession>B3FJT9</accession>
<keyword evidence="2" id="KW-1185">Reference proteome</keyword>
<evidence type="ECO:0000313" key="1">
    <source>
        <dbReference type="EMBL" id="ABY63254.1"/>
    </source>
</evidence>
<reference evidence="1 2" key="1">
    <citation type="journal article" date="2008" name="Virology">
        <title>Characterization of Pseudomonas chlororaphis myovirus 201varphi2-1 via genomic sequencing, mass spectrometry, and electron microscopy.</title>
        <authorList>
            <person name="Thomas J.A."/>
            <person name="Rolando M.R."/>
            <person name="Carroll C.A."/>
            <person name="Shen P.S."/>
            <person name="Belnap D.M."/>
            <person name="Weintraub S.T."/>
            <person name="Serwer P."/>
            <person name="Hardies S.C."/>
        </authorList>
    </citation>
    <scope>NUCLEOTIDE SEQUENCE</scope>
</reference>
<proteinExistence type="predicted"/>
<protein>
    <submittedName>
        <fullName evidence="1">Uncharacterized protein</fullName>
    </submittedName>
</protein>
<gene>
    <name evidence="1" type="ORF">201phi2-1p431</name>
</gene>
<sequence length="81" mass="9440">MLKRILGWLGSLLLPDRRPTKCAYQHMLELTQWPSRLKGPEHYSSWLSQLNMMVGNNDSKYIKIINIDEAHTFIKTINGVK</sequence>
<dbReference type="EMBL" id="EU197055">
    <property type="protein sequence ID" value="ABY63254.1"/>
    <property type="molecule type" value="Genomic_DNA"/>
</dbReference>
<dbReference type="RefSeq" id="YP_001957150.1">
    <property type="nucleotide sequence ID" value="NC_010821.1"/>
</dbReference>
<organismHost>
    <name type="scientific">Pseudomonas chlororaphis</name>
    <dbReference type="NCBI Taxonomy" id="587753"/>
</organismHost>